<name>A0A8H2QK34_9FLAO</name>
<feature type="domain" description="MAM" evidence="3">
    <location>
        <begin position="265"/>
        <end position="404"/>
    </location>
</feature>
<keyword evidence="6" id="KW-1185">Reference proteome</keyword>
<dbReference type="GO" id="GO:0005975">
    <property type="term" value="P:carbohydrate metabolic process"/>
    <property type="evidence" value="ECO:0007669"/>
    <property type="project" value="UniProtKB-ARBA"/>
</dbReference>
<dbReference type="Pfam" id="PF00041">
    <property type="entry name" value="fn3"/>
    <property type="match status" value="1"/>
</dbReference>
<dbReference type="InterPro" id="IPR013783">
    <property type="entry name" value="Ig-like_fold"/>
</dbReference>
<evidence type="ECO:0000256" key="2">
    <source>
        <dbReference type="SAM" id="SignalP"/>
    </source>
</evidence>
<evidence type="ECO:0000313" key="6">
    <source>
        <dbReference type="Proteomes" id="UP000323324"/>
    </source>
</evidence>
<dbReference type="InterPro" id="IPR036116">
    <property type="entry name" value="FN3_sf"/>
</dbReference>
<dbReference type="Pfam" id="PF18962">
    <property type="entry name" value="Por_Secre_tail"/>
    <property type="match status" value="1"/>
</dbReference>
<dbReference type="InterPro" id="IPR003961">
    <property type="entry name" value="FN3_dom"/>
</dbReference>
<evidence type="ECO:0000259" key="4">
    <source>
        <dbReference type="PROSITE" id="PS50853"/>
    </source>
</evidence>
<dbReference type="Gene3D" id="2.60.40.10">
    <property type="entry name" value="Immunoglobulins"/>
    <property type="match status" value="3"/>
</dbReference>
<dbReference type="Gene3D" id="2.60.120.200">
    <property type="match status" value="2"/>
</dbReference>
<dbReference type="AlphaFoldDB" id="A0A8H2QK34"/>
<dbReference type="GO" id="GO:0004553">
    <property type="term" value="F:hydrolase activity, hydrolyzing O-glycosyl compounds"/>
    <property type="evidence" value="ECO:0007669"/>
    <property type="project" value="UniProtKB-ARBA"/>
</dbReference>
<dbReference type="SUPFAM" id="SSF49265">
    <property type="entry name" value="Fibronectin type III"/>
    <property type="match status" value="2"/>
</dbReference>
<comment type="caution">
    <text evidence="5">The sequence shown here is derived from an EMBL/GenBank/DDBJ whole genome shotgun (WGS) entry which is preliminary data.</text>
</comment>
<dbReference type="Proteomes" id="UP000323324">
    <property type="component" value="Unassembled WGS sequence"/>
</dbReference>
<keyword evidence="1 2" id="KW-0732">Signal</keyword>
<protein>
    <submittedName>
        <fullName evidence="5">T9SS type A sorting domain-containing protein</fullName>
    </submittedName>
</protein>
<dbReference type="GO" id="GO:0016020">
    <property type="term" value="C:membrane"/>
    <property type="evidence" value="ECO:0007669"/>
    <property type="project" value="InterPro"/>
</dbReference>
<feature type="signal peptide" evidence="2">
    <location>
        <begin position="1"/>
        <end position="20"/>
    </location>
</feature>
<dbReference type="RefSeq" id="WP_148368658.1">
    <property type="nucleotide sequence ID" value="NZ_VSKM01000003.1"/>
</dbReference>
<feature type="chain" id="PRO_5034933471" evidence="2">
    <location>
        <begin position="21"/>
        <end position="957"/>
    </location>
</feature>
<dbReference type="InterPro" id="IPR000998">
    <property type="entry name" value="MAM_dom"/>
</dbReference>
<reference evidence="5 6" key="1">
    <citation type="submission" date="2019-08" db="EMBL/GenBank/DDBJ databases">
        <title>Genomes of Antarctic Bizionia species.</title>
        <authorList>
            <person name="Bowman J.P."/>
        </authorList>
    </citation>
    <scope>NUCLEOTIDE SEQUENCE [LARGE SCALE GENOMIC DNA]</scope>
    <source>
        <strain evidence="5 6">HFD</strain>
    </source>
</reference>
<dbReference type="SMART" id="SM00060">
    <property type="entry name" value="FN3"/>
    <property type="match status" value="3"/>
</dbReference>
<accession>A0A8H2QK34</accession>
<evidence type="ECO:0000313" key="5">
    <source>
        <dbReference type="EMBL" id="TYB77369.1"/>
    </source>
</evidence>
<dbReference type="PROSITE" id="PS50060">
    <property type="entry name" value="MAM_2"/>
    <property type="match status" value="1"/>
</dbReference>
<organism evidence="5 6">
    <name type="scientific">Bizionia saleffrena</name>
    <dbReference type="NCBI Taxonomy" id="291189"/>
    <lineage>
        <taxon>Bacteria</taxon>
        <taxon>Pseudomonadati</taxon>
        <taxon>Bacteroidota</taxon>
        <taxon>Flavobacteriia</taxon>
        <taxon>Flavobacteriales</taxon>
        <taxon>Flavobacteriaceae</taxon>
        <taxon>Bizionia</taxon>
    </lineage>
</organism>
<sequence>MRKITFLMCFVLFSALSASAQFTFPTIVGPTNAGNSGTTLNINDSGNSQSVTTGFYSSFTMSADWVGGTGNPWSNEAGLQFITTAGSVVVNPPTTGGGMGGPTSLTFSADLAGIYDPSVDGTIDILLSQSFNNSDADFSNIVITLNAAPTCPDPTALTALNFTTTSADLDWTPGSSEAAWNVEYGTIGFTQGTGDLVSQTSVKPYNISGLTSGTSYEFYVQAYCGTGDESSWVGPYSFSTLCESVSTFPMLESFETITSGQPNCWEIQGTTTNASYDWNSYFEGYAGRGMRFDSYLNPNGNTSELISPTYDLSGLPTAQLSFWYKNPTGGNFEILISTDAGASYTSLETGLIGQTDWTLKMYNISTSISADTRVKFVGTSNYANGDARIYLDEVAIKEVPSCPDPQNLIVSNIGVSTADFNWIAGDTETQWEYALLVATEPAPTTGTTIAANVYLASGLTTATDYVFYVRANCASGDSSPFISIPFSTVSYGETCEAAIDVTLLPYNTSDDTVNYGDNYSGSPGTSCGTTGTYLDGDDVVYAYTAIADGVINIAMSGLNVGYSGVFVYTDCADIGTACVGGATNTSTTDYDFDLSVTTGTTYYILISTWPSPQSVAYTLDITEVLCADPTGLGIANVSDVSTDFTWTNGSTETEWNIEYGIVGFTQGTDGTLISGATTNPYAITGLTASTSYDFYVQAVCVSGDLSAWVGPYNFTTSCDVTPSNVPFAQDFQGTVCGTIINEGTGNAWSVSSNAFSGFTASHLRYSYNGSNAANTWYFTQGITLDAGEEYFISYDYGSANFLEKLKVAYGTDNTAAAMTSVLADYPAVINNSPQNAVVTFTASAAGVYYFGFQAYSESNQNQLMVDNIIIDKTLSTSQFVSDNLFSYYPNPVNDKLTLKGQKEIATVSVFNMLGQEVITVAPNAMQSEVDMSTLQAGAYFVKVIIENTTKTIKIIKE</sequence>
<dbReference type="SUPFAM" id="SSF49899">
    <property type="entry name" value="Concanavalin A-like lectins/glucanases"/>
    <property type="match status" value="1"/>
</dbReference>
<feature type="domain" description="Fibronectin type-III" evidence="4">
    <location>
        <begin position="628"/>
        <end position="719"/>
    </location>
</feature>
<dbReference type="InterPro" id="IPR026444">
    <property type="entry name" value="Secre_tail"/>
</dbReference>
<dbReference type="CDD" id="cd00063">
    <property type="entry name" value="FN3"/>
    <property type="match status" value="3"/>
</dbReference>
<dbReference type="NCBIfam" id="TIGR04183">
    <property type="entry name" value="Por_Secre_tail"/>
    <property type="match status" value="1"/>
</dbReference>
<feature type="domain" description="Fibronectin type-III" evidence="4">
    <location>
        <begin position="404"/>
        <end position="491"/>
    </location>
</feature>
<dbReference type="PROSITE" id="PS50853">
    <property type="entry name" value="FN3"/>
    <property type="match status" value="3"/>
</dbReference>
<feature type="domain" description="Fibronectin type-III" evidence="4">
    <location>
        <begin position="153"/>
        <end position="243"/>
    </location>
</feature>
<evidence type="ECO:0000259" key="3">
    <source>
        <dbReference type="PROSITE" id="PS50060"/>
    </source>
</evidence>
<proteinExistence type="predicted"/>
<dbReference type="EMBL" id="VSKM01000003">
    <property type="protein sequence ID" value="TYB77369.1"/>
    <property type="molecule type" value="Genomic_DNA"/>
</dbReference>
<dbReference type="InterPro" id="IPR013320">
    <property type="entry name" value="ConA-like_dom_sf"/>
</dbReference>
<evidence type="ECO:0000256" key="1">
    <source>
        <dbReference type="ARBA" id="ARBA00022729"/>
    </source>
</evidence>
<gene>
    <name evidence="5" type="ORF">ES676_03495</name>
</gene>